<dbReference type="PANTHER" id="PTHR21680">
    <property type="entry name" value="COILED-COIL DOMAIN-CONTAINING PROTEIN 124"/>
    <property type="match status" value="1"/>
</dbReference>
<comment type="subcellular location">
    <subcellularLocation>
        <location evidence="1">Midbody</location>
    </subcellularLocation>
</comment>
<evidence type="ECO:0000256" key="1">
    <source>
        <dbReference type="ARBA" id="ARBA00004214"/>
    </source>
</evidence>
<dbReference type="Pfam" id="PF06244">
    <property type="entry name" value="Ccdc124"/>
    <property type="match status" value="1"/>
</dbReference>
<sequence>MPKKLSTNQKSVDARARKDAAKQAEKDRVLKAKEDELWRDDDKQIAKKQARKEEKERKDAEERERKREREKLLQEEMAQLKGKEASKPPPKVTRAQIEKTLLAGGSATPKQDNVVEQTLVLENLNRIEGDAHTARTLDEAITLMGNLNTAETLIDRHPERRLKATFEAFEEARLSSLKSEYPNMRLSQLRQMIRKEWQRSPENPLNQRVLAYNAKANRQAQDE</sequence>
<reference evidence="7" key="1">
    <citation type="submission" date="2025-08" db="UniProtKB">
        <authorList>
            <consortium name="RefSeq"/>
        </authorList>
    </citation>
    <scope>IDENTIFICATION</scope>
</reference>
<evidence type="ECO:0000256" key="4">
    <source>
        <dbReference type="SAM" id="MobiDB-lite"/>
    </source>
</evidence>
<dbReference type="KEGG" id="goe:100908172"/>
<dbReference type="PANTHER" id="PTHR21680:SF0">
    <property type="entry name" value="COILED-COIL DOMAIN-CONTAINING PROTEIN 124"/>
    <property type="match status" value="1"/>
</dbReference>
<dbReference type="GO" id="GO:0006366">
    <property type="term" value="P:transcription by RNA polymerase II"/>
    <property type="evidence" value="ECO:0007669"/>
    <property type="project" value="TreeGrafter"/>
</dbReference>
<feature type="compositionally biased region" description="Polar residues" evidence="4">
    <location>
        <begin position="1"/>
        <end position="11"/>
    </location>
</feature>
<dbReference type="AlphaFoldDB" id="A0AAJ7L4N8"/>
<evidence type="ECO:0000313" key="7">
    <source>
        <dbReference type="RefSeq" id="XP_018495683.1"/>
    </source>
</evidence>
<dbReference type="RefSeq" id="XP_018495683.1">
    <property type="nucleotide sequence ID" value="XM_018640167.1"/>
</dbReference>
<dbReference type="GO" id="GO:0030496">
    <property type="term" value="C:midbody"/>
    <property type="evidence" value="ECO:0007669"/>
    <property type="project" value="UniProtKB-SubCell"/>
</dbReference>
<organism evidence="6 7">
    <name type="scientific">Galendromus occidentalis</name>
    <name type="common">western predatory mite</name>
    <dbReference type="NCBI Taxonomy" id="34638"/>
    <lineage>
        <taxon>Eukaryota</taxon>
        <taxon>Metazoa</taxon>
        <taxon>Ecdysozoa</taxon>
        <taxon>Arthropoda</taxon>
        <taxon>Chelicerata</taxon>
        <taxon>Arachnida</taxon>
        <taxon>Acari</taxon>
        <taxon>Parasitiformes</taxon>
        <taxon>Mesostigmata</taxon>
        <taxon>Gamasina</taxon>
        <taxon>Phytoseioidea</taxon>
        <taxon>Phytoseiidae</taxon>
        <taxon>Typhlodrominae</taxon>
        <taxon>Galendromus</taxon>
    </lineage>
</organism>
<dbReference type="GeneID" id="100908172"/>
<proteinExistence type="inferred from homology"/>
<dbReference type="Proteomes" id="UP000694867">
    <property type="component" value="Unplaced"/>
</dbReference>
<feature type="region of interest" description="Disordered" evidence="4">
    <location>
        <begin position="1"/>
        <end position="92"/>
    </location>
</feature>
<dbReference type="InterPro" id="IPR010422">
    <property type="entry name" value="Ccdc124/Oxs1"/>
</dbReference>
<dbReference type="InterPro" id="IPR054414">
    <property type="entry name" value="Ccdc124/Oxs1_C"/>
</dbReference>
<feature type="domain" description="Coiled-coil" evidence="5">
    <location>
        <begin position="123"/>
        <end position="207"/>
    </location>
</feature>
<accession>A0AAJ7L4N8</accession>
<dbReference type="GO" id="GO:0003713">
    <property type="term" value="F:transcription coactivator activity"/>
    <property type="evidence" value="ECO:0007669"/>
    <property type="project" value="TreeGrafter"/>
</dbReference>
<feature type="compositionally biased region" description="Basic and acidic residues" evidence="4">
    <location>
        <begin position="12"/>
        <end position="74"/>
    </location>
</feature>
<dbReference type="GO" id="GO:0005634">
    <property type="term" value="C:nucleus"/>
    <property type="evidence" value="ECO:0007669"/>
    <property type="project" value="TreeGrafter"/>
</dbReference>
<keyword evidence="3" id="KW-0175">Coiled coil</keyword>
<comment type="similarity">
    <text evidence="2">Belongs to the CCDC124 family.</text>
</comment>
<evidence type="ECO:0000256" key="2">
    <source>
        <dbReference type="ARBA" id="ARBA00008296"/>
    </source>
</evidence>
<evidence type="ECO:0000313" key="6">
    <source>
        <dbReference type="Proteomes" id="UP000694867"/>
    </source>
</evidence>
<evidence type="ECO:0000256" key="3">
    <source>
        <dbReference type="ARBA" id="ARBA00023054"/>
    </source>
</evidence>
<gene>
    <name evidence="7" type="primary">LOC100908172</name>
</gene>
<protein>
    <submittedName>
        <fullName evidence="7">Coiled-coil domain-containing protein 124</fullName>
    </submittedName>
</protein>
<name>A0AAJ7L4N8_9ACAR</name>
<keyword evidence="6" id="KW-1185">Reference proteome</keyword>
<evidence type="ECO:0000259" key="5">
    <source>
        <dbReference type="Pfam" id="PF06244"/>
    </source>
</evidence>